<dbReference type="InterPro" id="IPR050361">
    <property type="entry name" value="MPP/UQCRC_Complex"/>
</dbReference>
<sequence length="950" mass="102015">MKTRPLVAASLLMAALNGAGAQTGGTATSGAAATTSNNVPGIPAIAFDKYTLPNGLQVILVEDKRLPLVAVNVWYHVGPANEVPGLTGFAHLFEHMMFAGSKHLPRGLADRLLEGAGASDSNGSTDYDRTNYYDTVPSNQLELALWVHADRMGYLLDVLDQKSLTNQQDVVRNERRESVENEPYGIVEEALNHALFPNDHPYRASVIGSHTDIQNAKLADVRDFFTRYYGPNNASIVIAGDIDKVRTRALVTKYFGSLKRGPAVARPKVATPPITVEKRLVVPDRVELPRVYMGWLTPPAYKEGDAELAVAAQILAGGKSSRLYKSLVYGSQIAQDVDANQDSRALTSTFTIEVTARTGHTPAELEAAIDAELAALRDTGPSDAEVERARNQIETAILSSLEKLGGDGLADQLNHYNQYTGDPGYLAQDVARLRQITARDVQRAARTWLQERSRVLVAGVPGIPELPPDPPAPKPPKARSGKGAGGINEAEAWRAEMPKAGPAPNMNLPRGESFRLANGLTVIHHYNPALPLVAAELVIRSGSDANPDALPGLAGFTAQMLTEGTATRSAPRIADEVAQLGAFLDAGSSTDASSVSLLALRANFGAALDVLADVVRNPAFPTAEVERQRASRLGDLIQQRDEPEIVAALAANASLYGSRHPYGFGQLGTEPAIRAVTREDLLTFWRRHYVPGNAALVVSGDISRSDLKALAEARFLGWKGEEAPRIVPGDPAPTRARVVLVDQPGSGQTALRLTVLGAERKTVLYPALEVMNAAFGGLFTSRINQNLREDKGYTYGVYSGFRYDRTPGPFVIAGSVRANVTGASVSELLREAQAMVDKPLDGAELAGARNAELLSLPNRFETNSDIGASLAETFVFDLPLDYYSALPARLAAVTAADVQAAAKRYLDPARLVVVAVGERKRILPQLEKLKLGPVEVRDTEGQLREGQARP</sequence>
<evidence type="ECO:0000256" key="1">
    <source>
        <dbReference type="SAM" id="MobiDB-lite"/>
    </source>
</evidence>
<evidence type="ECO:0000256" key="2">
    <source>
        <dbReference type="SAM" id="SignalP"/>
    </source>
</evidence>
<keyword evidence="2" id="KW-0732">Signal</keyword>
<evidence type="ECO:0000259" key="4">
    <source>
        <dbReference type="Pfam" id="PF05193"/>
    </source>
</evidence>
<dbReference type="EMBL" id="JBHSMU010000015">
    <property type="protein sequence ID" value="MFC5461056.1"/>
    <property type="molecule type" value="Genomic_DNA"/>
</dbReference>
<dbReference type="InterPro" id="IPR007863">
    <property type="entry name" value="Peptidase_M16_C"/>
</dbReference>
<dbReference type="Gene3D" id="3.30.830.10">
    <property type="entry name" value="Metalloenzyme, LuxS/M16 peptidase-like"/>
    <property type="match status" value="4"/>
</dbReference>
<dbReference type="PANTHER" id="PTHR11851:SF224">
    <property type="entry name" value="PROCESSING PROTEASE"/>
    <property type="match status" value="1"/>
</dbReference>
<evidence type="ECO:0000313" key="6">
    <source>
        <dbReference type="Proteomes" id="UP001596050"/>
    </source>
</evidence>
<feature type="chain" id="PRO_5046950259" evidence="2">
    <location>
        <begin position="22"/>
        <end position="950"/>
    </location>
</feature>
<keyword evidence="6" id="KW-1185">Reference proteome</keyword>
<reference evidence="6" key="1">
    <citation type="journal article" date="2019" name="Int. J. Syst. Evol. Microbiol.">
        <title>The Global Catalogue of Microorganisms (GCM) 10K type strain sequencing project: providing services to taxonomists for standard genome sequencing and annotation.</title>
        <authorList>
            <consortium name="The Broad Institute Genomics Platform"/>
            <consortium name="The Broad Institute Genome Sequencing Center for Infectious Disease"/>
            <person name="Wu L."/>
            <person name="Ma J."/>
        </authorList>
    </citation>
    <scope>NUCLEOTIDE SEQUENCE [LARGE SCALE GENOMIC DNA]</scope>
    <source>
        <strain evidence="6">KACC 12649</strain>
    </source>
</reference>
<dbReference type="Pfam" id="PF00675">
    <property type="entry name" value="Peptidase_M16"/>
    <property type="match status" value="2"/>
</dbReference>
<feature type="domain" description="Peptidase M16 N-terminal" evidence="3">
    <location>
        <begin position="522"/>
        <end position="643"/>
    </location>
</feature>
<organism evidence="5 6">
    <name type="scientific">Massilia niabensis</name>
    <dbReference type="NCBI Taxonomy" id="544910"/>
    <lineage>
        <taxon>Bacteria</taxon>
        <taxon>Pseudomonadati</taxon>
        <taxon>Pseudomonadota</taxon>
        <taxon>Betaproteobacteria</taxon>
        <taxon>Burkholderiales</taxon>
        <taxon>Oxalobacteraceae</taxon>
        <taxon>Telluria group</taxon>
        <taxon>Massilia</taxon>
    </lineage>
</organism>
<comment type="caution">
    <text evidence="5">The sequence shown here is derived from an EMBL/GenBank/DDBJ whole genome shotgun (WGS) entry which is preliminary data.</text>
</comment>
<proteinExistence type="predicted"/>
<dbReference type="Pfam" id="PF05193">
    <property type="entry name" value="Peptidase_M16_C"/>
    <property type="match status" value="2"/>
</dbReference>
<dbReference type="RefSeq" id="WP_379784496.1">
    <property type="nucleotide sequence ID" value="NZ_JBHSMU010000015.1"/>
</dbReference>
<gene>
    <name evidence="5" type="ORF">ACFPN5_14685</name>
</gene>
<dbReference type="SUPFAM" id="SSF63411">
    <property type="entry name" value="LuxS/MPP-like metallohydrolase"/>
    <property type="match status" value="4"/>
</dbReference>
<dbReference type="PANTHER" id="PTHR11851">
    <property type="entry name" value="METALLOPROTEASE"/>
    <property type="match status" value="1"/>
</dbReference>
<dbReference type="InterPro" id="IPR011765">
    <property type="entry name" value="Pept_M16_N"/>
</dbReference>
<feature type="compositionally biased region" description="Pro residues" evidence="1">
    <location>
        <begin position="464"/>
        <end position="475"/>
    </location>
</feature>
<name>A0ABW0L9N6_9BURK</name>
<protein>
    <submittedName>
        <fullName evidence="5">M16 family metallopeptidase</fullName>
    </submittedName>
</protein>
<dbReference type="InterPro" id="IPR011249">
    <property type="entry name" value="Metalloenz_LuxS/M16"/>
</dbReference>
<evidence type="ECO:0000313" key="5">
    <source>
        <dbReference type="EMBL" id="MFC5461056.1"/>
    </source>
</evidence>
<feature type="domain" description="Peptidase M16 N-terminal" evidence="3">
    <location>
        <begin position="58"/>
        <end position="199"/>
    </location>
</feature>
<feature type="domain" description="Peptidase M16 C-terminal" evidence="4">
    <location>
        <begin position="218"/>
        <end position="392"/>
    </location>
</feature>
<accession>A0ABW0L9N6</accession>
<feature type="region of interest" description="Disordered" evidence="1">
    <location>
        <begin position="460"/>
        <end position="485"/>
    </location>
</feature>
<evidence type="ECO:0000259" key="3">
    <source>
        <dbReference type="Pfam" id="PF00675"/>
    </source>
</evidence>
<feature type="signal peptide" evidence="2">
    <location>
        <begin position="1"/>
        <end position="21"/>
    </location>
</feature>
<feature type="domain" description="Peptidase M16 C-terminal" evidence="4">
    <location>
        <begin position="676"/>
        <end position="851"/>
    </location>
</feature>
<dbReference type="Proteomes" id="UP001596050">
    <property type="component" value="Unassembled WGS sequence"/>
</dbReference>